<proteinExistence type="predicted"/>
<dbReference type="OrthoDB" id="9760689at2"/>
<keyword evidence="2" id="KW-0489">Methyltransferase</keyword>
<dbReference type="PANTHER" id="PTHR42912">
    <property type="entry name" value="METHYLTRANSFERASE"/>
    <property type="match status" value="1"/>
</dbReference>
<reference evidence="2 3" key="1">
    <citation type="submission" date="2018-09" db="EMBL/GenBank/DDBJ databases">
        <title>Paenibacillus aracenensis nov. sp. isolated from a cave in southern Spain.</title>
        <authorList>
            <person name="Jurado V."/>
            <person name="Gutierrez-Patricio S."/>
            <person name="Gonzalez-Pimentel J.L."/>
            <person name="Miller A.Z."/>
            <person name="Laiz L."/>
            <person name="Saiz-Jimenez C."/>
        </authorList>
    </citation>
    <scope>NUCLEOTIDE SEQUENCE [LARGE SCALE GENOMIC DNA]</scope>
    <source>
        <strain evidence="2 3">DSM 22867</strain>
    </source>
</reference>
<gene>
    <name evidence="2" type="ORF">D3P08_20700</name>
</gene>
<accession>A0A3A1UVF5</accession>
<dbReference type="InterPro" id="IPR029063">
    <property type="entry name" value="SAM-dependent_MTases_sf"/>
</dbReference>
<keyword evidence="3" id="KW-1185">Reference proteome</keyword>
<protein>
    <submittedName>
        <fullName evidence="2">SAM-dependent methyltransferase</fullName>
    </submittedName>
</protein>
<dbReference type="Gene3D" id="3.40.50.150">
    <property type="entry name" value="Vaccinia Virus protein VP39"/>
    <property type="match status" value="1"/>
</dbReference>
<evidence type="ECO:0000313" key="2">
    <source>
        <dbReference type="EMBL" id="RIX50273.1"/>
    </source>
</evidence>
<dbReference type="CDD" id="cd02440">
    <property type="entry name" value="AdoMet_MTases"/>
    <property type="match status" value="1"/>
</dbReference>
<dbReference type="Proteomes" id="UP000266482">
    <property type="component" value="Unassembled WGS sequence"/>
</dbReference>
<dbReference type="InterPro" id="IPR050508">
    <property type="entry name" value="Methyltransf_Superfamily"/>
</dbReference>
<dbReference type="InterPro" id="IPR020596">
    <property type="entry name" value="rRNA_Ade_Mease_Trfase_CS"/>
</dbReference>
<dbReference type="GO" id="GO:0000179">
    <property type="term" value="F:rRNA (adenine-N6,N6-)-dimethyltransferase activity"/>
    <property type="evidence" value="ECO:0007669"/>
    <property type="project" value="InterPro"/>
</dbReference>
<organism evidence="2 3">
    <name type="scientific">Paenibacillus nanensis</name>
    <dbReference type="NCBI Taxonomy" id="393251"/>
    <lineage>
        <taxon>Bacteria</taxon>
        <taxon>Bacillati</taxon>
        <taxon>Bacillota</taxon>
        <taxon>Bacilli</taxon>
        <taxon>Bacillales</taxon>
        <taxon>Paenibacillaceae</taxon>
        <taxon>Paenibacillus</taxon>
    </lineage>
</organism>
<evidence type="ECO:0000259" key="1">
    <source>
        <dbReference type="Pfam" id="PF08241"/>
    </source>
</evidence>
<dbReference type="RefSeq" id="WP_119602022.1">
    <property type="nucleotide sequence ID" value="NZ_QXQA01000015.1"/>
</dbReference>
<sequence>MQERRSTYRIQHASLGFESEMKRLENQAHMGWSKEFRNMKWYGLGDGMEVLELGSGPAYFTEQLVRNLPQSQVTALEIDKLLITKAEQMLSDIPDSRLRFVEASVYETGLPDHAFDFAVARLLFLHLYHPLDAAKEIFRVLKPGGKFVIIDVDDGIFGAIHPEPESLQTILGKIAEYIASRGGNRYLGRTIPRLMQEAGFIDIELDATLQHSDIHGLEGFKEQFNIQLFKRFLDIGVLEAAEFEHLQVAADALHTSPDAFAMMSFVMGYGTKPINR</sequence>
<evidence type="ECO:0000313" key="3">
    <source>
        <dbReference type="Proteomes" id="UP000266482"/>
    </source>
</evidence>
<dbReference type="SUPFAM" id="SSF53335">
    <property type="entry name" value="S-adenosyl-L-methionine-dependent methyltransferases"/>
    <property type="match status" value="1"/>
</dbReference>
<dbReference type="EMBL" id="QXQA01000015">
    <property type="protein sequence ID" value="RIX50273.1"/>
    <property type="molecule type" value="Genomic_DNA"/>
</dbReference>
<dbReference type="Pfam" id="PF08241">
    <property type="entry name" value="Methyltransf_11"/>
    <property type="match status" value="1"/>
</dbReference>
<dbReference type="AlphaFoldDB" id="A0A3A1UVF5"/>
<dbReference type="PROSITE" id="PS01131">
    <property type="entry name" value="RRNA_A_DIMETH"/>
    <property type="match status" value="1"/>
</dbReference>
<comment type="caution">
    <text evidence="2">The sequence shown here is derived from an EMBL/GenBank/DDBJ whole genome shotgun (WGS) entry which is preliminary data.</text>
</comment>
<dbReference type="InterPro" id="IPR013216">
    <property type="entry name" value="Methyltransf_11"/>
</dbReference>
<keyword evidence="2" id="KW-0808">Transferase</keyword>
<name>A0A3A1UVF5_9BACL</name>
<feature type="domain" description="Methyltransferase type 11" evidence="1">
    <location>
        <begin position="51"/>
        <end position="149"/>
    </location>
</feature>